<evidence type="ECO:0000256" key="5">
    <source>
        <dbReference type="ARBA" id="ARBA00023034"/>
    </source>
</evidence>
<keyword evidence="5" id="KW-0333">Golgi apparatus</keyword>
<reference evidence="8 9" key="1">
    <citation type="submission" date="2024-02" db="EMBL/GenBank/DDBJ databases">
        <authorList>
            <person name="Vignale AGUSTIN F."/>
            <person name="Sosa J E."/>
            <person name="Modenutti C."/>
        </authorList>
    </citation>
    <scope>NUCLEOTIDE SEQUENCE [LARGE SCALE GENOMIC DNA]</scope>
</reference>
<evidence type="ECO:0000256" key="4">
    <source>
        <dbReference type="ARBA" id="ARBA00022968"/>
    </source>
</evidence>
<evidence type="ECO:0000256" key="1">
    <source>
        <dbReference type="ARBA" id="ARBA00004323"/>
    </source>
</evidence>
<sequence length="348" mass="39343">MAVSPLSLLLFLLLSLFTTSVHSKPLSTSLYLSPTTLLPNYQNMLSTFKIFIYTTPKPFSSSTPPFSLFHTSLVNSPFITQNPNEANLFFIPVSPDVSTRSLGRLVKDLRTNHPYWDRTLGADHFFLSNAGIEFSSDRNLLELKKNSIQITVFPTNSGNFVPHKDISLPPFNPSPLALPHAPVNNTTPFLGYLEWDGETESSLVNELNDDQDFVVESEPLDDLGRLQNSKFCVYIYGGDVTWMAEAMSLGCVPAVIMDRPIQDLPLMDILRWSEMAVFVGTRGGAGELKKVLVDISKDRYERMRGFAVTASQHLVWNSSPQPYDAFHMVVYQLWLRRHTIRYGRREMV</sequence>
<dbReference type="GO" id="GO:0000139">
    <property type="term" value="C:Golgi membrane"/>
    <property type="evidence" value="ECO:0007669"/>
    <property type="project" value="UniProtKB-SubCell"/>
</dbReference>
<organism evidence="8 9">
    <name type="scientific">Ilex paraguariensis</name>
    <name type="common">yerba mate</name>
    <dbReference type="NCBI Taxonomy" id="185542"/>
    <lineage>
        <taxon>Eukaryota</taxon>
        <taxon>Viridiplantae</taxon>
        <taxon>Streptophyta</taxon>
        <taxon>Embryophyta</taxon>
        <taxon>Tracheophyta</taxon>
        <taxon>Spermatophyta</taxon>
        <taxon>Magnoliopsida</taxon>
        <taxon>eudicotyledons</taxon>
        <taxon>Gunneridae</taxon>
        <taxon>Pentapetalae</taxon>
        <taxon>asterids</taxon>
        <taxon>campanulids</taxon>
        <taxon>Aquifoliales</taxon>
        <taxon>Aquifoliaceae</taxon>
        <taxon>Ilex</taxon>
    </lineage>
</organism>
<dbReference type="PANTHER" id="PTHR11062">
    <property type="entry name" value="EXOSTOSIN HEPARAN SULFATE GLYCOSYLTRANSFERASE -RELATED"/>
    <property type="match status" value="1"/>
</dbReference>
<evidence type="ECO:0000256" key="2">
    <source>
        <dbReference type="ARBA" id="ARBA00010271"/>
    </source>
</evidence>
<comment type="subcellular location">
    <subcellularLocation>
        <location evidence="1">Golgi apparatus membrane</location>
        <topology evidence="1">Single-pass type II membrane protein</topology>
    </subcellularLocation>
</comment>
<dbReference type="AlphaFoldDB" id="A0ABC8QYA7"/>
<accession>A0ABC8QYA7</accession>
<dbReference type="InterPro" id="IPR004263">
    <property type="entry name" value="Exostosin"/>
</dbReference>
<dbReference type="GO" id="GO:0016757">
    <property type="term" value="F:glycosyltransferase activity"/>
    <property type="evidence" value="ECO:0007669"/>
    <property type="project" value="UniProtKB-KW"/>
</dbReference>
<evidence type="ECO:0000313" key="8">
    <source>
        <dbReference type="EMBL" id="CAK9135669.1"/>
    </source>
</evidence>
<protein>
    <recommendedName>
        <fullName evidence="7">Exostosin GT47 domain-containing protein</fullName>
    </recommendedName>
</protein>
<evidence type="ECO:0000259" key="7">
    <source>
        <dbReference type="Pfam" id="PF03016"/>
    </source>
</evidence>
<keyword evidence="4" id="KW-0812">Transmembrane</keyword>
<evidence type="ECO:0000256" key="3">
    <source>
        <dbReference type="ARBA" id="ARBA00022676"/>
    </source>
</evidence>
<dbReference type="Proteomes" id="UP001642360">
    <property type="component" value="Unassembled WGS sequence"/>
</dbReference>
<proteinExistence type="inferred from homology"/>
<feature type="chain" id="PRO_5044822188" description="Exostosin GT47 domain-containing protein" evidence="6">
    <location>
        <begin position="24"/>
        <end position="348"/>
    </location>
</feature>
<evidence type="ECO:0000256" key="6">
    <source>
        <dbReference type="SAM" id="SignalP"/>
    </source>
</evidence>
<keyword evidence="3" id="KW-0328">Glycosyltransferase</keyword>
<keyword evidence="9" id="KW-1185">Reference proteome</keyword>
<evidence type="ECO:0000313" key="9">
    <source>
        <dbReference type="Proteomes" id="UP001642360"/>
    </source>
</evidence>
<comment type="caution">
    <text evidence="8">The sequence shown here is derived from an EMBL/GenBank/DDBJ whole genome shotgun (WGS) entry which is preliminary data.</text>
</comment>
<dbReference type="PANTHER" id="PTHR11062:SF253">
    <property type="entry name" value="EXOSTOSIN GT47 DOMAIN-CONTAINING PROTEIN"/>
    <property type="match status" value="1"/>
</dbReference>
<feature type="signal peptide" evidence="6">
    <location>
        <begin position="1"/>
        <end position="23"/>
    </location>
</feature>
<keyword evidence="4" id="KW-0735">Signal-anchor</keyword>
<gene>
    <name evidence="8" type="ORF">ILEXP_LOCUS2635</name>
</gene>
<feature type="domain" description="Exostosin GT47" evidence="7">
    <location>
        <begin position="46"/>
        <end position="280"/>
    </location>
</feature>
<comment type="similarity">
    <text evidence="2">Belongs to the glycosyltransferase 47 family.</text>
</comment>
<dbReference type="InterPro" id="IPR040911">
    <property type="entry name" value="Exostosin_GT47"/>
</dbReference>
<name>A0ABC8QYA7_9AQUA</name>
<keyword evidence="6" id="KW-0732">Signal</keyword>
<dbReference type="Pfam" id="PF03016">
    <property type="entry name" value="Exostosin_GT47"/>
    <property type="match status" value="1"/>
</dbReference>
<keyword evidence="3" id="KW-0808">Transferase</keyword>
<dbReference type="EMBL" id="CAUOFW020000725">
    <property type="protein sequence ID" value="CAK9135669.1"/>
    <property type="molecule type" value="Genomic_DNA"/>
</dbReference>